<name>A0A498M547_LABRO</name>
<keyword evidence="4" id="KW-1015">Disulfide bond</keyword>
<feature type="domain" description="Ig-like" evidence="8">
    <location>
        <begin position="332"/>
        <end position="417"/>
    </location>
</feature>
<keyword evidence="6" id="KW-0472">Membrane</keyword>
<dbReference type="SUPFAM" id="SSF48726">
    <property type="entry name" value="Immunoglobulin"/>
    <property type="match status" value="3"/>
</dbReference>
<dbReference type="SUPFAM" id="SSF54452">
    <property type="entry name" value="MHC antigen-recognition domain"/>
    <property type="match status" value="2"/>
</dbReference>
<keyword evidence="5" id="KW-0325">Glycoprotein</keyword>
<dbReference type="InterPro" id="IPR036179">
    <property type="entry name" value="Ig-like_dom_sf"/>
</dbReference>
<evidence type="ECO:0000313" key="10">
    <source>
        <dbReference type="Proteomes" id="UP000290572"/>
    </source>
</evidence>
<dbReference type="InterPro" id="IPR050160">
    <property type="entry name" value="MHC/Immunoglobulin"/>
</dbReference>
<evidence type="ECO:0000256" key="2">
    <source>
        <dbReference type="ARBA" id="ARBA00022692"/>
    </source>
</evidence>
<dbReference type="InterPro" id="IPR011162">
    <property type="entry name" value="MHC_I/II-like_Ag-recog"/>
</dbReference>
<dbReference type="InterPro" id="IPR007110">
    <property type="entry name" value="Ig-like_dom"/>
</dbReference>
<dbReference type="PROSITE" id="PS50835">
    <property type="entry name" value="IG_LIKE"/>
    <property type="match status" value="2"/>
</dbReference>
<gene>
    <name evidence="9" type="ORF">ROHU_009075</name>
</gene>
<evidence type="ECO:0000259" key="8">
    <source>
        <dbReference type="PROSITE" id="PS50835"/>
    </source>
</evidence>
<keyword evidence="3 6" id="KW-1133">Transmembrane helix</keyword>
<feature type="signal peptide" evidence="7">
    <location>
        <begin position="1"/>
        <end position="22"/>
    </location>
</feature>
<dbReference type="SMART" id="SM00921">
    <property type="entry name" value="MHC_II_beta"/>
    <property type="match status" value="2"/>
</dbReference>
<dbReference type="Gene3D" id="2.60.40.10">
    <property type="entry name" value="Immunoglobulins"/>
    <property type="match status" value="3"/>
</dbReference>
<dbReference type="Proteomes" id="UP000290572">
    <property type="component" value="Unassembled WGS sequence"/>
</dbReference>
<feature type="chain" id="PRO_5019720495" evidence="7">
    <location>
        <begin position="23"/>
        <end position="504"/>
    </location>
</feature>
<accession>A0A498M547</accession>
<dbReference type="GO" id="GO:0042613">
    <property type="term" value="C:MHC class II protein complex"/>
    <property type="evidence" value="ECO:0007669"/>
    <property type="project" value="InterPro"/>
</dbReference>
<evidence type="ECO:0000256" key="7">
    <source>
        <dbReference type="SAM" id="SignalP"/>
    </source>
</evidence>
<dbReference type="STRING" id="84645.A0A498M547"/>
<dbReference type="Gene3D" id="3.10.320.10">
    <property type="entry name" value="Class II Histocompatibility Antigen, M Beta Chain, Chain B, domain 1"/>
    <property type="match status" value="2"/>
</dbReference>
<protein>
    <submittedName>
        <fullName evidence="9">Rano class II histocompatibility A beta chain-like protein</fullName>
    </submittedName>
</protein>
<dbReference type="InterPro" id="IPR013783">
    <property type="entry name" value="Ig-like_fold"/>
</dbReference>
<dbReference type="EMBL" id="QBIY01012904">
    <property type="protein sequence ID" value="RXN14532.1"/>
    <property type="molecule type" value="Genomic_DNA"/>
</dbReference>
<evidence type="ECO:0000313" key="9">
    <source>
        <dbReference type="EMBL" id="RXN14532.1"/>
    </source>
</evidence>
<evidence type="ECO:0000256" key="3">
    <source>
        <dbReference type="ARBA" id="ARBA00022989"/>
    </source>
</evidence>
<keyword evidence="10" id="KW-1185">Reference proteome</keyword>
<dbReference type="InterPro" id="IPR000353">
    <property type="entry name" value="MHC_II_b_N"/>
</dbReference>
<evidence type="ECO:0000256" key="5">
    <source>
        <dbReference type="ARBA" id="ARBA00023180"/>
    </source>
</evidence>
<dbReference type="GO" id="GO:0006955">
    <property type="term" value="P:immune response"/>
    <property type="evidence" value="ECO:0007669"/>
    <property type="project" value="InterPro"/>
</dbReference>
<evidence type="ECO:0000256" key="1">
    <source>
        <dbReference type="ARBA" id="ARBA00004479"/>
    </source>
</evidence>
<dbReference type="InterPro" id="IPR014745">
    <property type="entry name" value="MHC_II_a/b_N"/>
</dbReference>
<dbReference type="PANTHER" id="PTHR19944">
    <property type="entry name" value="MHC CLASS II-RELATED"/>
    <property type="match status" value="1"/>
</dbReference>
<comment type="subcellular location">
    <subcellularLocation>
        <location evidence="1">Membrane</location>
        <topology evidence="1">Single-pass type I membrane protein</topology>
    </subcellularLocation>
</comment>
<comment type="caution">
    <text evidence="9">The sequence shown here is derived from an EMBL/GenBank/DDBJ whole genome shotgun (WGS) entry which is preliminary data.</text>
</comment>
<dbReference type="GO" id="GO:0019882">
    <property type="term" value="P:antigen processing and presentation"/>
    <property type="evidence" value="ECO:0007669"/>
    <property type="project" value="InterPro"/>
</dbReference>
<feature type="domain" description="Ig-like" evidence="8">
    <location>
        <begin position="111"/>
        <end position="199"/>
    </location>
</feature>
<feature type="transmembrane region" description="Helical" evidence="6">
    <location>
        <begin position="432"/>
        <end position="453"/>
    </location>
</feature>
<dbReference type="SMART" id="SM00407">
    <property type="entry name" value="IGc1"/>
    <property type="match status" value="2"/>
</dbReference>
<evidence type="ECO:0000256" key="4">
    <source>
        <dbReference type="ARBA" id="ARBA00023157"/>
    </source>
</evidence>
<dbReference type="InterPro" id="IPR003597">
    <property type="entry name" value="Ig_C1-set"/>
</dbReference>
<dbReference type="Pfam" id="PF00969">
    <property type="entry name" value="MHC_II_beta"/>
    <property type="match status" value="2"/>
</dbReference>
<feature type="transmembrane region" description="Helical" evidence="6">
    <location>
        <begin position="214"/>
        <end position="235"/>
    </location>
</feature>
<dbReference type="AlphaFoldDB" id="A0A498M547"/>
<dbReference type="Pfam" id="PF07654">
    <property type="entry name" value="C1-set"/>
    <property type="match status" value="2"/>
</dbReference>
<evidence type="ECO:0000256" key="6">
    <source>
        <dbReference type="SAM" id="Phobius"/>
    </source>
</evidence>
<keyword evidence="7" id="KW-0732">Signal</keyword>
<proteinExistence type="predicted"/>
<reference evidence="9 10" key="1">
    <citation type="submission" date="2018-03" db="EMBL/GenBank/DDBJ databases">
        <title>Draft genome sequence of Rohu Carp (Labeo rohita).</title>
        <authorList>
            <person name="Das P."/>
            <person name="Kushwaha B."/>
            <person name="Joshi C.G."/>
            <person name="Kumar D."/>
            <person name="Nagpure N.S."/>
            <person name="Sahoo L."/>
            <person name="Das S.P."/>
            <person name="Bit A."/>
            <person name="Patnaik S."/>
            <person name="Meher P.K."/>
            <person name="Jayasankar P."/>
            <person name="Koringa P.G."/>
            <person name="Patel N.V."/>
            <person name="Hinsu A.T."/>
            <person name="Kumar R."/>
            <person name="Pandey M."/>
            <person name="Agarwal S."/>
            <person name="Srivastava S."/>
            <person name="Singh M."/>
            <person name="Iquebal M.A."/>
            <person name="Jaiswal S."/>
            <person name="Angadi U.B."/>
            <person name="Kumar N."/>
            <person name="Raza M."/>
            <person name="Shah T.M."/>
            <person name="Rai A."/>
            <person name="Jena J.K."/>
        </authorList>
    </citation>
    <scope>NUCLEOTIDE SEQUENCE [LARGE SCALE GENOMIC DNA]</scope>
    <source>
        <strain evidence="9">DASCIFA01</strain>
        <tissue evidence="9">Testis</tissue>
    </source>
</reference>
<sequence length="504" mass="58256">MQYRPALYLAMLVSALSETVHGHYGYVQILCHASVSPQNVEFTYSVNYNKFEYLRYNSTEKKVVGYTKFGEKWAEDYNNNKIILAQGDRLMQHCRLFRELVVPYAEETVKPEVIIRSDREARENEKAVLVCSAYDFYPKPIKITWMRDDIVMTADMTSTEELADGDWHYQIHSHLEYFPKRGEKISCVVEHASSNKPMIYHWDPSMPESERSKIILGAVGLLMGFFIGVGGLMYYKRKHTVHGHYGYVEVQCRVPDSKQHIEFIFSATYNMIEYLRYNSSESKIVGYTEFGKKLAEDYNKNNILLAQSEFVLNECKRFGEFIVPISGTTVPPDVVIQLDNVNHKPILVCSAYDFYPKHIRLTWIRDDKVIPADVTSTEEQNNGDWFYQVHSYLEYFPKPGEKISCVVEHASSNKPMIYHWDPSLPESERSKIILGAVGLSMGVFMAAGGLIYYKRKQTVSQGIRKGNEKAVPVCSAYDFYHKPIKLMWMRDDKEVTADVMSWLS</sequence>
<keyword evidence="2 6" id="KW-0812">Transmembrane</keyword>
<dbReference type="PANTHER" id="PTHR19944:SF99">
    <property type="entry name" value="HLA CLASS II HISTOCOMPATIBILITY ANTIGEN, DRB1 BETA CHAIN"/>
    <property type="match status" value="1"/>
</dbReference>
<organism evidence="9 10">
    <name type="scientific">Labeo rohita</name>
    <name type="common">Indian major carp</name>
    <name type="synonym">Cyprinus rohita</name>
    <dbReference type="NCBI Taxonomy" id="84645"/>
    <lineage>
        <taxon>Eukaryota</taxon>
        <taxon>Metazoa</taxon>
        <taxon>Chordata</taxon>
        <taxon>Craniata</taxon>
        <taxon>Vertebrata</taxon>
        <taxon>Euteleostomi</taxon>
        <taxon>Actinopterygii</taxon>
        <taxon>Neopterygii</taxon>
        <taxon>Teleostei</taxon>
        <taxon>Ostariophysi</taxon>
        <taxon>Cypriniformes</taxon>
        <taxon>Cyprinidae</taxon>
        <taxon>Labeoninae</taxon>
        <taxon>Labeonini</taxon>
        <taxon>Labeo</taxon>
    </lineage>
</organism>